<name>A0A6S6RRY0_9BACT</name>
<dbReference type="AlphaFoldDB" id="A0A6S6RRY0"/>
<evidence type="ECO:0000313" key="1">
    <source>
        <dbReference type="EMBL" id="CAA6798675.1"/>
    </source>
</evidence>
<accession>A0A6S6RRY0</accession>
<organism evidence="1">
    <name type="scientific">uncultured Sulfurovum sp</name>
    <dbReference type="NCBI Taxonomy" id="269237"/>
    <lineage>
        <taxon>Bacteria</taxon>
        <taxon>Pseudomonadati</taxon>
        <taxon>Campylobacterota</taxon>
        <taxon>Epsilonproteobacteria</taxon>
        <taxon>Campylobacterales</taxon>
        <taxon>Sulfurovaceae</taxon>
        <taxon>Sulfurovum</taxon>
        <taxon>environmental samples</taxon>
    </lineage>
</organism>
<reference evidence="1" key="1">
    <citation type="submission" date="2020-01" db="EMBL/GenBank/DDBJ databases">
        <authorList>
            <person name="Meier V. D."/>
            <person name="Meier V D."/>
        </authorList>
    </citation>
    <scope>NUCLEOTIDE SEQUENCE</scope>
    <source>
        <strain evidence="1">HLG_WM_MAG_06</strain>
    </source>
</reference>
<gene>
    <name evidence="1" type="ORF">HELGO_WM2227</name>
</gene>
<sequence length="102" mass="12111">MKKVFQIQQDRLKPDRAVDAIKNELRKYAKREKKKDLPNKKTMYWDFDCKFGKTAELATACTFEEVSTKLNSVVEDEWKECYIEVMAKAVDKPIKEEDEEKE</sequence>
<protein>
    <submittedName>
        <fullName evidence="1">Uncharacterized protein</fullName>
    </submittedName>
</protein>
<dbReference type="EMBL" id="CACVAP010000011">
    <property type="protein sequence ID" value="CAA6798675.1"/>
    <property type="molecule type" value="Genomic_DNA"/>
</dbReference>
<proteinExistence type="predicted"/>
<dbReference type="InterPro" id="IPR046170">
    <property type="entry name" value="DUF6172"/>
</dbReference>
<dbReference type="Pfam" id="PF19669">
    <property type="entry name" value="DUF6172"/>
    <property type="match status" value="1"/>
</dbReference>